<organism evidence="1 2">
    <name type="scientific">Cinchona calisaya</name>
    <dbReference type="NCBI Taxonomy" id="153742"/>
    <lineage>
        <taxon>Eukaryota</taxon>
        <taxon>Viridiplantae</taxon>
        <taxon>Streptophyta</taxon>
        <taxon>Embryophyta</taxon>
        <taxon>Tracheophyta</taxon>
        <taxon>Spermatophyta</taxon>
        <taxon>Magnoliopsida</taxon>
        <taxon>eudicotyledons</taxon>
        <taxon>Gunneridae</taxon>
        <taxon>Pentapetalae</taxon>
        <taxon>asterids</taxon>
        <taxon>lamiids</taxon>
        <taxon>Gentianales</taxon>
        <taxon>Rubiaceae</taxon>
        <taxon>Cinchonoideae</taxon>
        <taxon>Cinchoneae</taxon>
        <taxon>Cinchona</taxon>
    </lineage>
</organism>
<dbReference type="PANTHER" id="PTHR48478">
    <property type="entry name" value="LECTIN-LIKE"/>
    <property type="match status" value="1"/>
</dbReference>
<gene>
    <name evidence="1" type="ORF">ACH5RR_023564</name>
</gene>
<dbReference type="Pfam" id="PF14299">
    <property type="entry name" value="PP2"/>
    <property type="match status" value="1"/>
</dbReference>
<evidence type="ECO:0000313" key="2">
    <source>
        <dbReference type="Proteomes" id="UP001630127"/>
    </source>
</evidence>
<sequence length="180" mass="20987">MEWPVDLSSEVILDPRRKKKWVDEKKRVCYMIYPRSLGLTSGEDGKFWGWEYFQESSGDLFEVAKLKEICWFAIKGRLNMSKLSRKVDYEAVFVVKLSEWAQGWDSPVKLKLTLPDGKTHERRAALLLEPRGKWLELVVGNFKIHKNEKNLGDLKCSVSSKTPYWKHGLTLKGLMIRPKN</sequence>
<accession>A0ABD2ZEW8</accession>
<name>A0ABD2ZEW8_9GENT</name>
<dbReference type="PANTHER" id="PTHR48478:SF1">
    <property type="entry name" value="LECTIN-LIKE"/>
    <property type="match status" value="1"/>
</dbReference>
<evidence type="ECO:0000313" key="1">
    <source>
        <dbReference type="EMBL" id="KAL3516662.1"/>
    </source>
</evidence>
<dbReference type="AlphaFoldDB" id="A0ABD2ZEW8"/>
<dbReference type="EMBL" id="JBJUIK010000010">
    <property type="protein sequence ID" value="KAL3516662.1"/>
    <property type="molecule type" value="Genomic_DNA"/>
</dbReference>
<dbReference type="InterPro" id="IPR052147">
    <property type="entry name" value="PP2-like/Lectin"/>
</dbReference>
<reference evidence="1 2" key="1">
    <citation type="submission" date="2024-11" db="EMBL/GenBank/DDBJ databases">
        <title>A near-complete genome assembly of Cinchona calisaya.</title>
        <authorList>
            <person name="Lian D.C."/>
            <person name="Zhao X.W."/>
            <person name="Wei L."/>
        </authorList>
    </citation>
    <scope>NUCLEOTIDE SEQUENCE [LARGE SCALE GENOMIC DNA]</scope>
    <source>
        <tissue evidence="1">Nenye</tissue>
    </source>
</reference>
<protein>
    <submittedName>
        <fullName evidence="1">Uncharacterized protein</fullName>
    </submittedName>
</protein>
<proteinExistence type="predicted"/>
<dbReference type="InterPro" id="IPR025886">
    <property type="entry name" value="PP2-like"/>
</dbReference>
<dbReference type="Proteomes" id="UP001630127">
    <property type="component" value="Unassembled WGS sequence"/>
</dbReference>
<comment type="caution">
    <text evidence="1">The sequence shown here is derived from an EMBL/GenBank/DDBJ whole genome shotgun (WGS) entry which is preliminary data.</text>
</comment>
<keyword evidence="2" id="KW-1185">Reference proteome</keyword>